<dbReference type="AlphaFoldDB" id="A0AAW2HNT7"/>
<evidence type="ECO:0000313" key="6">
    <source>
        <dbReference type="EMBL" id="KAL0271523.1"/>
    </source>
</evidence>
<comment type="caution">
    <text evidence="6">The sequence shown here is derived from an EMBL/GenBank/DDBJ whole genome shotgun (WGS) entry which is preliminary data.</text>
</comment>
<dbReference type="GO" id="GO:0005730">
    <property type="term" value="C:nucleolus"/>
    <property type="evidence" value="ECO:0007669"/>
    <property type="project" value="UniProtKB-SubCell"/>
</dbReference>
<dbReference type="Pfam" id="PF06870">
    <property type="entry name" value="RNA_pol_I_A49"/>
    <property type="match status" value="1"/>
</dbReference>
<dbReference type="GO" id="GO:0000428">
    <property type="term" value="C:DNA-directed RNA polymerase complex"/>
    <property type="evidence" value="ECO:0007669"/>
    <property type="project" value="UniProtKB-KW"/>
</dbReference>
<keyword evidence="4" id="KW-0804">Transcription</keyword>
<accession>A0AAW2HNT7</accession>
<comment type="subcellular location">
    <subcellularLocation>
        <location evidence="1">Nucleus</location>
        <location evidence="1">Nucleolus</location>
    </subcellularLocation>
</comment>
<reference evidence="6" key="1">
    <citation type="journal article" date="2024" name="Gigascience">
        <title>Chromosome-level genome of the poultry shaft louse Menopon gallinae provides insight into the host-switching and adaptive evolution of parasitic lice.</title>
        <authorList>
            <person name="Xu Y."/>
            <person name="Ma L."/>
            <person name="Liu S."/>
            <person name="Liang Y."/>
            <person name="Liu Q."/>
            <person name="He Z."/>
            <person name="Tian L."/>
            <person name="Duan Y."/>
            <person name="Cai W."/>
            <person name="Li H."/>
            <person name="Song F."/>
        </authorList>
    </citation>
    <scope>NUCLEOTIDE SEQUENCE</scope>
    <source>
        <strain evidence="6">Cailab_2023a</strain>
    </source>
</reference>
<evidence type="ECO:0000256" key="1">
    <source>
        <dbReference type="ARBA" id="ARBA00004604"/>
    </source>
</evidence>
<dbReference type="GO" id="GO:0006351">
    <property type="term" value="P:DNA-templated transcription"/>
    <property type="evidence" value="ECO:0007669"/>
    <property type="project" value="InterPro"/>
</dbReference>
<dbReference type="GO" id="GO:0003677">
    <property type="term" value="F:DNA binding"/>
    <property type="evidence" value="ECO:0007669"/>
    <property type="project" value="InterPro"/>
</dbReference>
<dbReference type="InterPro" id="IPR009668">
    <property type="entry name" value="RNA_pol-assoc_fac_A49-like"/>
</dbReference>
<evidence type="ECO:0000256" key="5">
    <source>
        <dbReference type="ARBA" id="ARBA00023242"/>
    </source>
</evidence>
<protein>
    <recommendedName>
        <fullName evidence="7">DNA-directed RNA polymerase I subunit RPA49</fullName>
    </recommendedName>
</protein>
<sequence>MKSELVISDIRYKTKDGVNFACVDFQNGDILDKALEELQVKLMPKRQESDRIAEIKSPDGQVYTDVPMNDLPKNLFVGLKKKNSNKIRLVEVDYVSLINSVFLKKEQTVEEDVKDIKQLNATLKRTFGTKRAVRHLDQMEALNTDGSIIEDQITETLSESVNNNSVIKVKEEEESSLENLIPHCDRDAKNLNDVYKLEYLFSGEELNSLMGAASEIIEKKNELEDVTQTSEFLSFFLKQVFKTENEEELKVRIACLLYADALIKYLKVNAKSLGKLSNTLCPYSKLICSKVIREFCVKSGSSLNRPLAMKDKAACYVIVLILRACNFEVDLEVLAKQSAFGYKKMKQLGRIVGVLPSSKTSSIHILKLPVPGPPKMVKTVRKRK</sequence>
<keyword evidence="5" id="KW-0539">Nucleus</keyword>
<evidence type="ECO:0000256" key="3">
    <source>
        <dbReference type="ARBA" id="ARBA00022478"/>
    </source>
</evidence>
<comment type="similarity">
    <text evidence="2">Belongs to the eukaryotic RPA49/POLR1E RNA polymerase subunit family.</text>
</comment>
<evidence type="ECO:0000256" key="2">
    <source>
        <dbReference type="ARBA" id="ARBA00009430"/>
    </source>
</evidence>
<evidence type="ECO:0000256" key="4">
    <source>
        <dbReference type="ARBA" id="ARBA00023163"/>
    </source>
</evidence>
<evidence type="ECO:0008006" key="7">
    <source>
        <dbReference type="Google" id="ProtNLM"/>
    </source>
</evidence>
<proteinExistence type="inferred from homology"/>
<name>A0AAW2HNT7_9NEOP</name>
<organism evidence="6">
    <name type="scientific">Menopon gallinae</name>
    <name type="common">poultry shaft louse</name>
    <dbReference type="NCBI Taxonomy" id="328185"/>
    <lineage>
        <taxon>Eukaryota</taxon>
        <taxon>Metazoa</taxon>
        <taxon>Ecdysozoa</taxon>
        <taxon>Arthropoda</taxon>
        <taxon>Hexapoda</taxon>
        <taxon>Insecta</taxon>
        <taxon>Pterygota</taxon>
        <taxon>Neoptera</taxon>
        <taxon>Paraneoptera</taxon>
        <taxon>Psocodea</taxon>
        <taxon>Troctomorpha</taxon>
        <taxon>Phthiraptera</taxon>
        <taxon>Amblycera</taxon>
        <taxon>Menoponidae</taxon>
        <taxon>Menopon</taxon>
    </lineage>
</organism>
<gene>
    <name evidence="6" type="ORF">PYX00_008591</name>
</gene>
<dbReference type="PANTHER" id="PTHR14440">
    <property type="entry name" value="DNA-DIRECTED RNA POLYMERASE I SUBUNIT RPA49"/>
    <property type="match status" value="1"/>
</dbReference>
<dbReference type="EMBL" id="JARGDH010000004">
    <property type="protein sequence ID" value="KAL0271523.1"/>
    <property type="molecule type" value="Genomic_DNA"/>
</dbReference>
<keyword evidence="3" id="KW-0240">DNA-directed RNA polymerase</keyword>